<dbReference type="AlphaFoldDB" id="A0A1I4DUZ2"/>
<dbReference type="EMBL" id="FOSZ01000003">
    <property type="protein sequence ID" value="SFK95741.1"/>
    <property type="molecule type" value="Genomic_DNA"/>
</dbReference>
<evidence type="ECO:0000313" key="1">
    <source>
        <dbReference type="EMBL" id="SFK95741.1"/>
    </source>
</evidence>
<protein>
    <submittedName>
        <fullName evidence="1">Hemin uptake protein hemP</fullName>
    </submittedName>
</protein>
<dbReference type="Gene3D" id="2.10.70.10">
    <property type="entry name" value="Complement Module, domain 1"/>
    <property type="match status" value="1"/>
</dbReference>
<accession>A0A1I4DUZ2</accession>
<proteinExistence type="predicted"/>
<sequence>MTSYEDHPVYDAKELTKGETQARIVLDGQVYTLRITKANKLILTK</sequence>
<gene>
    <name evidence="1" type="ORF">SAMN04488036_103361</name>
</gene>
<keyword evidence="2" id="KW-1185">Reference proteome</keyword>
<dbReference type="Pfam" id="PF10636">
    <property type="entry name" value="hemP"/>
    <property type="match status" value="1"/>
</dbReference>
<dbReference type="RefSeq" id="WP_093323579.1">
    <property type="nucleotide sequence ID" value="NZ_FOSZ01000003.1"/>
</dbReference>
<name>A0A1I4DUZ2_9RHOB</name>
<dbReference type="OrthoDB" id="7691333at2"/>
<evidence type="ECO:0000313" key="2">
    <source>
        <dbReference type="Proteomes" id="UP000198851"/>
    </source>
</evidence>
<reference evidence="2" key="1">
    <citation type="submission" date="2016-10" db="EMBL/GenBank/DDBJ databases">
        <authorList>
            <person name="Varghese N."/>
            <person name="Submissions S."/>
        </authorList>
    </citation>
    <scope>NUCLEOTIDE SEQUENCE [LARGE SCALE GENOMIC DNA]</scope>
    <source>
        <strain evidence="2">DSM 28453</strain>
    </source>
</reference>
<organism evidence="1 2">
    <name type="scientific">Shimia haliotis</name>
    <dbReference type="NCBI Taxonomy" id="1280847"/>
    <lineage>
        <taxon>Bacteria</taxon>
        <taxon>Pseudomonadati</taxon>
        <taxon>Pseudomonadota</taxon>
        <taxon>Alphaproteobacteria</taxon>
        <taxon>Rhodobacterales</taxon>
        <taxon>Roseobacteraceae</taxon>
    </lineage>
</organism>
<dbReference type="InterPro" id="IPR019600">
    <property type="entry name" value="Hemin_uptake_protein_HemP"/>
</dbReference>
<dbReference type="STRING" id="1280847.SAMN04488036_103361"/>
<dbReference type="Proteomes" id="UP000198851">
    <property type="component" value="Unassembled WGS sequence"/>
</dbReference>